<feature type="non-terminal residue" evidence="2">
    <location>
        <position position="185"/>
    </location>
</feature>
<dbReference type="PANTHER" id="PTHR10174">
    <property type="entry name" value="ALPHA-TOCOPHEROL TRANSFER PROTEIN-RELATED"/>
    <property type="match status" value="1"/>
</dbReference>
<dbReference type="OrthoDB" id="75724at2759"/>
<dbReference type="PROSITE" id="PS50191">
    <property type="entry name" value="CRAL_TRIO"/>
    <property type="match status" value="1"/>
</dbReference>
<evidence type="ECO:0000259" key="1">
    <source>
        <dbReference type="PROSITE" id="PS50191"/>
    </source>
</evidence>
<dbReference type="GO" id="GO:0016020">
    <property type="term" value="C:membrane"/>
    <property type="evidence" value="ECO:0007669"/>
    <property type="project" value="TreeGrafter"/>
</dbReference>
<dbReference type="PANTHER" id="PTHR10174:SF130">
    <property type="entry name" value="ALPHA-TOCOPHEROL TRANSFER PROTEIN-LIKE"/>
    <property type="match status" value="1"/>
</dbReference>
<dbReference type="Gene3D" id="3.40.525.10">
    <property type="entry name" value="CRAL-TRIO lipid binding domain"/>
    <property type="match status" value="2"/>
</dbReference>
<dbReference type="InterPro" id="IPR036865">
    <property type="entry name" value="CRAL-TRIO_dom_sf"/>
</dbReference>
<dbReference type="SMART" id="SM00516">
    <property type="entry name" value="SEC14"/>
    <property type="match status" value="1"/>
</dbReference>
<protein>
    <submittedName>
        <fullName evidence="2">Alpha-tocopherol transfer protein-like</fullName>
    </submittedName>
</protein>
<dbReference type="InterPro" id="IPR001251">
    <property type="entry name" value="CRAL-TRIO_dom"/>
</dbReference>
<evidence type="ECO:0000313" key="2">
    <source>
        <dbReference type="EMBL" id="ODM96047.1"/>
    </source>
</evidence>
<name>A0A1D2MSH4_ORCCI</name>
<organism evidence="2 3">
    <name type="scientific">Orchesella cincta</name>
    <name type="common">Springtail</name>
    <name type="synonym">Podura cincta</name>
    <dbReference type="NCBI Taxonomy" id="48709"/>
    <lineage>
        <taxon>Eukaryota</taxon>
        <taxon>Metazoa</taxon>
        <taxon>Ecdysozoa</taxon>
        <taxon>Arthropoda</taxon>
        <taxon>Hexapoda</taxon>
        <taxon>Collembola</taxon>
        <taxon>Entomobryomorpha</taxon>
        <taxon>Entomobryoidea</taxon>
        <taxon>Orchesellidae</taxon>
        <taxon>Orchesellinae</taxon>
        <taxon>Orchesella</taxon>
    </lineage>
</organism>
<dbReference type="AlphaFoldDB" id="A0A1D2MSH4"/>
<dbReference type="CDD" id="cd00170">
    <property type="entry name" value="SEC14"/>
    <property type="match status" value="1"/>
</dbReference>
<dbReference type="EMBL" id="LJIJ01000588">
    <property type="protein sequence ID" value="ODM96047.1"/>
    <property type="molecule type" value="Genomic_DNA"/>
</dbReference>
<dbReference type="SUPFAM" id="SSF52087">
    <property type="entry name" value="CRAL/TRIO domain"/>
    <property type="match status" value="1"/>
</dbReference>
<feature type="domain" description="CRAL-TRIO" evidence="1">
    <location>
        <begin position="55"/>
        <end position="163"/>
    </location>
</feature>
<gene>
    <name evidence="2" type="ORF">Ocin01_10622</name>
</gene>
<accession>A0A1D2MSH4</accession>
<dbReference type="Proteomes" id="UP000094527">
    <property type="component" value="Unassembled WGS sequence"/>
</dbReference>
<keyword evidence="3" id="KW-1185">Reference proteome</keyword>
<dbReference type="STRING" id="48709.A0A1D2MSH4"/>
<proteinExistence type="predicted"/>
<sequence length="185" mass="21710">MRFLRFKSEPRRAYETLVKYHDFRKSDKNFFSQMRPSAMKYLLDSKVITKLPGNDVKGRPVLLLNFKRWDQEVCSVEDIIRLIMLFFEEIMRTQGSFPISFKAVHQVNQSKTFWLVSKILFSFFSAKLKNRMHIHGTDRESLAAHIPLSSLPVDYGGTAEGDVDTAFIDEMYKNEQYYEALANFD</sequence>
<dbReference type="GO" id="GO:1902936">
    <property type="term" value="F:phosphatidylinositol bisphosphate binding"/>
    <property type="evidence" value="ECO:0007669"/>
    <property type="project" value="TreeGrafter"/>
</dbReference>
<reference evidence="2 3" key="1">
    <citation type="journal article" date="2016" name="Genome Biol. Evol.">
        <title>Gene Family Evolution Reflects Adaptation to Soil Environmental Stressors in the Genome of the Collembolan Orchesella cincta.</title>
        <authorList>
            <person name="Faddeeva-Vakhrusheva A."/>
            <person name="Derks M.F."/>
            <person name="Anvar S.Y."/>
            <person name="Agamennone V."/>
            <person name="Suring W."/>
            <person name="Smit S."/>
            <person name="van Straalen N.M."/>
            <person name="Roelofs D."/>
        </authorList>
    </citation>
    <scope>NUCLEOTIDE SEQUENCE [LARGE SCALE GENOMIC DNA]</scope>
    <source>
        <tissue evidence="2">Mixed pool</tissue>
    </source>
</reference>
<comment type="caution">
    <text evidence="2">The sequence shown here is derived from an EMBL/GenBank/DDBJ whole genome shotgun (WGS) entry which is preliminary data.</text>
</comment>
<dbReference type="Pfam" id="PF00650">
    <property type="entry name" value="CRAL_TRIO"/>
    <property type="match status" value="2"/>
</dbReference>
<evidence type="ECO:0000313" key="3">
    <source>
        <dbReference type="Proteomes" id="UP000094527"/>
    </source>
</evidence>